<comment type="caution">
    <text evidence="2">The sequence shown here is derived from an EMBL/GenBank/DDBJ whole genome shotgun (WGS) entry which is preliminary data.</text>
</comment>
<name>A0A4S8JKP3_MUSBA</name>
<dbReference type="Proteomes" id="UP000317650">
    <property type="component" value="Chromosome 1"/>
</dbReference>
<sequence>MTLLLLDFIVVGVPQLQLQHAIALRDYQPATRSCRDQQATRSNFGSTSSSSPPLIYLLLRVHGTGTHMNVYSRIRGMVGDYSHICWNFIEFHMKLKSSEGSKTMRCDGRVGNRKKWF</sequence>
<keyword evidence="3" id="KW-1185">Reference proteome</keyword>
<evidence type="ECO:0008006" key="4">
    <source>
        <dbReference type="Google" id="ProtNLM"/>
    </source>
</evidence>
<dbReference type="AlphaFoldDB" id="A0A4S8JKP3"/>
<keyword evidence="1" id="KW-0732">Signal</keyword>
<evidence type="ECO:0000313" key="3">
    <source>
        <dbReference type="Proteomes" id="UP000317650"/>
    </source>
</evidence>
<gene>
    <name evidence="2" type="ORF">C4D60_Mb01t08130</name>
</gene>
<feature type="signal peptide" evidence="1">
    <location>
        <begin position="1"/>
        <end position="23"/>
    </location>
</feature>
<organism evidence="2 3">
    <name type="scientific">Musa balbisiana</name>
    <name type="common">Banana</name>
    <dbReference type="NCBI Taxonomy" id="52838"/>
    <lineage>
        <taxon>Eukaryota</taxon>
        <taxon>Viridiplantae</taxon>
        <taxon>Streptophyta</taxon>
        <taxon>Embryophyta</taxon>
        <taxon>Tracheophyta</taxon>
        <taxon>Spermatophyta</taxon>
        <taxon>Magnoliopsida</taxon>
        <taxon>Liliopsida</taxon>
        <taxon>Zingiberales</taxon>
        <taxon>Musaceae</taxon>
        <taxon>Musa</taxon>
    </lineage>
</organism>
<evidence type="ECO:0000313" key="2">
    <source>
        <dbReference type="EMBL" id="THU62723.1"/>
    </source>
</evidence>
<feature type="chain" id="PRO_5020782604" description="Secreted protein" evidence="1">
    <location>
        <begin position="24"/>
        <end position="117"/>
    </location>
</feature>
<dbReference type="EMBL" id="PYDT01000004">
    <property type="protein sequence ID" value="THU62723.1"/>
    <property type="molecule type" value="Genomic_DNA"/>
</dbReference>
<proteinExistence type="predicted"/>
<protein>
    <recommendedName>
        <fullName evidence="4">Secreted protein</fullName>
    </recommendedName>
</protein>
<accession>A0A4S8JKP3</accession>
<evidence type="ECO:0000256" key="1">
    <source>
        <dbReference type="SAM" id="SignalP"/>
    </source>
</evidence>
<reference evidence="2 3" key="1">
    <citation type="journal article" date="2019" name="Nat. Plants">
        <title>Genome sequencing of Musa balbisiana reveals subgenome evolution and function divergence in polyploid bananas.</title>
        <authorList>
            <person name="Yao X."/>
        </authorList>
    </citation>
    <scope>NUCLEOTIDE SEQUENCE [LARGE SCALE GENOMIC DNA]</scope>
    <source>
        <strain evidence="3">cv. DH-PKW</strain>
        <tissue evidence="2">Leaves</tissue>
    </source>
</reference>